<keyword evidence="2" id="KW-1185">Reference proteome</keyword>
<dbReference type="Proteomes" id="UP001162992">
    <property type="component" value="Chromosome 9"/>
</dbReference>
<protein>
    <submittedName>
        <fullName evidence="1">Uncharacterized protein</fullName>
    </submittedName>
</protein>
<comment type="caution">
    <text evidence="1">The sequence shown here is derived from an EMBL/GenBank/DDBJ whole genome shotgun (WGS) entry which is preliminary data.</text>
</comment>
<gene>
    <name evidence="1" type="ORF">O6H91_09G113900</name>
</gene>
<dbReference type="EMBL" id="CM055100">
    <property type="protein sequence ID" value="KAJ7545296.1"/>
    <property type="molecule type" value="Genomic_DNA"/>
</dbReference>
<evidence type="ECO:0000313" key="1">
    <source>
        <dbReference type="EMBL" id="KAJ7545296.1"/>
    </source>
</evidence>
<name>A0ACC2CTD9_DIPCM</name>
<accession>A0ACC2CTD9</accession>
<organism evidence="1 2">
    <name type="scientific">Diphasiastrum complanatum</name>
    <name type="common">Issler's clubmoss</name>
    <name type="synonym">Lycopodium complanatum</name>
    <dbReference type="NCBI Taxonomy" id="34168"/>
    <lineage>
        <taxon>Eukaryota</taxon>
        <taxon>Viridiplantae</taxon>
        <taxon>Streptophyta</taxon>
        <taxon>Embryophyta</taxon>
        <taxon>Tracheophyta</taxon>
        <taxon>Lycopodiopsida</taxon>
        <taxon>Lycopodiales</taxon>
        <taxon>Lycopodiaceae</taxon>
        <taxon>Lycopodioideae</taxon>
        <taxon>Diphasiastrum</taxon>
    </lineage>
</organism>
<evidence type="ECO:0000313" key="2">
    <source>
        <dbReference type="Proteomes" id="UP001162992"/>
    </source>
</evidence>
<reference evidence="2" key="1">
    <citation type="journal article" date="2024" name="Proc. Natl. Acad. Sci. U.S.A.">
        <title>Extraordinary preservation of gene collinearity over three hundred million years revealed in homosporous lycophytes.</title>
        <authorList>
            <person name="Li C."/>
            <person name="Wickell D."/>
            <person name="Kuo L.Y."/>
            <person name="Chen X."/>
            <person name="Nie B."/>
            <person name="Liao X."/>
            <person name="Peng D."/>
            <person name="Ji J."/>
            <person name="Jenkins J."/>
            <person name="Williams M."/>
            <person name="Shu S."/>
            <person name="Plott C."/>
            <person name="Barry K."/>
            <person name="Rajasekar S."/>
            <person name="Grimwood J."/>
            <person name="Han X."/>
            <person name="Sun S."/>
            <person name="Hou Z."/>
            <person name="He W."/>
            <person name="Dai G."/>
            <person name="Sun C."/>
            <person name="Schmutz J."/>
            <person name="Leebens-Mack J.H."/>
            <person name="Li F.W."/>
            <person name="Wang L."/>
        </authorList>
    </citation>
    <scope>NUCLEOTIDE SEQUENCE [LARGE SCALE GENOMIC DNA]</scope>
    <source>
        <strain evidence="2">cv. PW_Plant_1</strain>
    </source>
</reference>
<sequence>MMEAQRSTLETKSTYEQLCQSLLDVQHAADTVFDTITKRVSTEHGRLNNLTSRIRLAKVSIKPVIFSFLGSWFIARCYHQSFNRLSITGQNHCNIRHKSGDNYSFKCKISICSCGRVRFYANFSWALESEAVYESWRIAGMIFVFPLQYLDAEEGTIELFRFFSETSHEYMLDVLKEKAGIEGVSSVVKSVADMLLFNSTELPYSKYRLVDNLEDAGQPTKENECSSNIIVLPPPPQSILQSGTQSTSGVEEYGFRPVLRQVPSFSLPSSLPHLSMVAEINWKGSEYRDDNLSSIAPSAVYSGSSAYPLKLASGDADKSEITSRKGSEESFPCDDLKNKGSEPPPLPPPPPPPPPPPLPPPLHRPFLNVNSEVEATSSSNTRERVTLVAKEAFPAGGSTILGNNSTKIPHAGSPPPQLDSQHSALMASIRSPGIALRKTGTTSSKPFETLASPLEQNQDVKGKEQQTAPPRKQPIDILAEMATTLKMRRLSMQGAAYDKDKDKSDREDTSKLVPESEEDAMDVVTDKQRKLPPPMANLKAYMAQAKDVSSDDEEWDD</sequence>
<proteinExistence type="predicted"/>